<keyword evidence="5" id="KW-0479">Metal-binding</keyword>
<evidence type="ECO:0000313" key="9">
    <source>
        <dbReference type="EMBL" id="OXU18554.1"/>
    </source>
</evidence>
<keyword evidence="4" id="KW-0540">Nuclease</keyword>
<organism evidence="9 10">
    <name type="scientific">Trichomalopsis sarcophagae</name>
    <dbReference type="NCBI Taxonomy" id="543379"/>
    <lineage>
        <taxon>Eukaryota</taxon>
        <taxon>Metazoa</taxon>
        <taxon>Ecdysozoa</taxon>
        <taxon>Arthropoda</taxon>
        <taxon>Hexapoda</taxon>
        <taxon>Insecta</taxon>
        <taxon>Pterygota</taxon>
        <taxon>Neoptera</taxon>
        <taxon>Endopterygota</taxon>
        <taxon>Hymenoptera</taxon>
        <taxon>Apocrita</taxon>
        <taxon>Proctotrupomorpha</taxon>
        <taxon>Chalcidoidea</taxon>
        <taxon>Pteromalidae</taxon>
        <taxon>Pteromalinae</taxon>
        <taxon>Trichomalopsis</taxon>
    </lineage>
</organism>
<dbReference type="Proteomes" id="UP000215335">
    <property type="component" value="Unassembled WGS sequence"/>
</dbReference>
<keyword evidence="6" id="KW-0378">Hydrolase</keyword>
<comment type="caution">
    <text evidence="9">The sequence shown here is derived from an EMBL/GenBank/DDBJ whole genome shotgun (WGS) entry which is preliminary data.</text>
</comment>
<protein>
    <recommendedName>
        <fullName evidence="8">DDE Tnp4 domain-containing protein</fullName>
    </recommendedName>
</protein>
<dbReference type="AlphaFoldDB" id="A0A232EJM9"/>
<evidence type="ECO:0000256" key="7">
    <source>
        <dbReference type="ARBA" id="ARBA00023242"/>
    </source>
</evidence>
<dbReference type="OrthoDB" id="7551940at2759"/>
<dbReference type="GO" id="GO:0004518">
    <property type="term" value="F:nuclease activity"/>
    <property type="evidence" value="ECO:0007669"/>
    <property type="project" value="UniProtKB-KW"/>
</dbReference>
<name>A0A232EJM9_9HYME</name>
<dbReference type="InterPro" id="IPR045249">
    <property type="entry name" value="HARBI1-like"/>
</dbReference>
<sequence length="450" mass="52055">MYLAHRGDVKQAALKFHIGDSTAYELIKEVSTELHNILGPLYAPMPTKNEWLQIANNYEQLWNFPNCIGALDGKHINIEKPASSGSCFWSYKKKHTFVLMAIADAHKHFIWYSLGDFGSLNDASIFGDTDFAFQLANNELDIPPPRELPNTDIKVPFMFVADEIFKLSENIMKSYSKTIDLPVPEKVFNYRLKRARLCIECAFGMLTEKFHVLQEDLKFDLMTSQFMVSAMACLHNFLITTNRNINLDSRNGSLNDASIFGDTDFAFQLANNELDIPPPRELPNTDIKVPFMFVADEIFKLSENIMKSYSKIVDLPVPEKVFNYRLKRARLCIECAFGMLTEKFHVLQEDLKFDLMTSQFMVSAMACLHNFLIITNRNINLDNRNGIPVHDLENERNRPLQMTPIQQRHNNPKECLREKISKHDRSWLYPESTTWTWRTPDFIHPDHVMG</sequence>
<dbReference type="EMBL" id="NNAY01003971">
    <property type="protein sequence ID" value="OXU18554.1"/>
    <property type="molecule type" value="Genomic_DNA"/>
</dbReference>
<dbReference type="Pfam" id="PF13359">
    <property type="entry name" value="DDE_Tnp_4"/>
    <property type="match status" value="2"/>
</dbReference>
<dbReference type="PANTHER" id="PTHR22930:SF269">
    <property type="entry name" value="NUCLEASE HARBI1-LIKE PROTEIN"/>
    <property type="match status" value="1"/>
</dbReference>
<dbReference type="PANTHER" id="PTHR22930">
    <property type="match status" value="1"/>
</dbReference>
<keyword evidence="7" id="KW-0539">Nucleus</keyword>
<evidence type="ECO:0000256" key="3">
    <source>
        <dbReference type="ARBA" id="ARBA00006958"/>
    </source>
</evidence>
<feature type="domain" description="DDE Tnp4" evidence="8">
    <location>
        <begin position="250"/>
        <end position="370"/>
    </location>
</feature>
<keyword evidence="10" id="KW-1185">Reference proteome</keyword>
<comment type="subcellular location">
    <subcellularLocation>
        <location evidence="2">Nucleus</location>
    </subcellularLocation>
</comment>
<evidence type="ECO:0000256" key="2">
    <source>
        <dbReference type="ARBA" id="ARBA00004123"/>
    </source>
</evidence>
<gene>
    <name evidence="9" type="ORF">TSAR_003973</name>
</gene>
<dbReference type="InterPro" id="IPR027806">
    <property type="entry name" value="HARBI1_dom"/>
</dbReference>
<evidence type="ECO:0000256" key="5">
    <source>
        <dbReference type="ARBA" id="ARBA00022723"/>
    </source>
</evidence>
<accession>A0A232EJM9</accession>
<dbReference type="GO" id="GO:0016787">
    <property type="term" value="F:hydrolase activity"/>
    <property type="evidence" value="ECO:0007669"/>
    <property type="project" value="UniProtKB-KW"/>
</dbReference>
<comment type="similarity">
    <text evidence="3">Belongs to the HARBI1 family.</text>
</comment>
<evidence type="ECO:0000256" key="6">
    <source>
        <dbReference type="ARBA" id="ARBA00022801"/>
    </source>
</evidence>
<evidence type="ECO:0000256" key="4">
    <source>
        <dbReference type="ARBA" id="ARBA00022722"/>
    </source>
</evidence>
<dbReference type="GO" id="GO:0005634">
    <property type="term" value="C:nucleus"/>
    <property type="evidence" value="ECO:0007669"/>
    <property type="project" value="UniProtKB-SubCell"/>
</dbReference>
<feature type="domain" description="DDE Tnp4" evidence="8">
    <location>
        <begin position="71"/>
        <end position="236"/>
    </location>
</feature>
<evidence type="ECO:0000256" key="1">
    <source>
        <dbReference type="ARBA" id="ARBA00001968"/>
    </source>
</evidence>
<dbReference type="STRING" id="543379.A0A232EJM9"/>
<reference evidence="9 10" key="1">
    <citation type="journal article" date="2017" name="Curr. Biol.">
        <title>The Evolution of Venom by Co-option of Single-Copy Genes.</title>
        <authorList>
            <person name="Martinson E.O."/>
            <person name="Mrinalini"/>
            <person name="Kelkar Y.D."/>
            <person name="Chang C.H."/>
            <person name="Werren J.H."/>
        </authorList>
    </citation>
    <scope>NUCLEOTIDE SEQUENCE [LARGE SCALE GENOMIC DNA]</scope>
    <source>
        <strain evidence="9 10">Alberta</strain>
        <tissue evidence="9">Whole body</tissue>
    </source>
</reference>
<comment type="cofactor">
    <cofactor evidence="1">
        <name>a divalent metal cation</name>
        <dbReference type="ChEBI" id="CHEBI:60240"/>
    </cofactor>
</comment>
<dbReference type="GO" id="GO:0046872">
    <property type="term" value="F:metal ion binding"/>
    <property type="evidence" value="ECO:0007669"/>
    <property type="project" value="UniProtKB-KW"/>
</dbReference>
<evidence type="ECO:0000313" key="10">
    <source>
        <dbReference type="Proteomes" id="UP000215335"/>
    </source>
</evidence>
<proteinExistence type="inferred from homology"/>
<evidence type="ECO:0000259" key="8">
    <source>
        <dbReference type="Pfam" id="PF13359"/>
    </source>
</evidence>